<organism evidence="1 2">
    <name type="scientific">Anoxybacterium hadale</name>
    <dbReference type="NCBI Taxonomy" id="3408580"/>
    <lineage>
        <taxon>Bacteria</taxon>
        <taxon>Bacillati</taxon>
        <taxon>Bacillota</taxon>
        <taxon>Clostridia</taxon>
        <taxon>Peptostreptococcales</taxon>
        <taxon>Anaerovoracaceae</taxon>
        <taxon>Anoxybacterium</taxon>
    </lineage>
</organism>
<dbReference type="Proteomes" id="UP000594014">
    <property type="component" value="Chromosome"/>
</dbReference>
<proteinExistence type="predicted"/>
<protein>
    <submittedName>
        <fullName evidence="1">LysR family transcriptional regulator</fullName>
    </submittedName>
</protein>
<sequence>MKTGAVIAASGIHLNIPDFDPTLRMGDTSIIKKMIITLQHAGVDPIVVITGHNAQNIEKHLAKMSVVFLRNGDYRDRDMFHAVQMGVQYLNQECDRIFVMPVDVPLFNSASLRLLLNGKKDAVCPVFNGKPGHPILLGNGLFGDVLNYRGNNGLWGAVTAGGREIEYIDVNDEGVLFELETEEDIERLRHSVSRNREPLRYNLQLKLGRNELVFGPGILQFLELVDRTGSMQTACRQMNISYSKGLKMISLAEKETGRPLLERRAGGSEGGISFLTEEGRVFVRNYIEMREDLERCAEGLFVKYFGGAK</sequence>
<evidence type="ECO:0000313" key="1">
    <source>
        <dbReference type="EMBL" id="QOX64626.1"/>
    </source>
</evidence>
<gene>
    <name evidence="1" type="ORF">FRZ06_15395</name>
</gene>
<reference evidence="1" key="1">
    <citation type="submission" date="2019-08" db="EMBL/GenBank/DDBJ databases">
        <title>Genome sequence of Clostridiales bacterium MT110.</title>
        <authorList>
            <person name="Cao J."/>
        </authorList>
    </citation>
    <scope>NUCLEOTIDE SEQUENCE</scope>
    <source>
        <strain evidence="1">MT110</strain>
    </source>
</reference>
<accession>A0ACD1ADX9</accession>
<dbReference type="EMBL" id="CP042469">
    <property type="protein sequence ID" value="QOX64626.1"/>
    <property type="molecule type" value="Genomic_DNA"/>
</dbReference>
<keyword evidence="2" id="KW-1185">Reference proteome</keyword>
<evidence type="ECO:0000313" key="2">
    <source>
        <dbReference type="Proteomes" id="UP000594014"/>
    </source>
</evidence>
<name>A0ACD1ADX9_9FIRM</name>